<proteinExistence type="predicted"/>
<comment type="caution">
    <text evidence="1">The sequence shown here is derived from an EMBL/GenBank/DDBJ whole genome shotgun (WGS) entry which is preliminary data.</text>
</comment>
<dbReference type="Proteomes" id="UP001172386">
    <property type="component" value="Unassembled WGS sequence"/>
</dbReference>
<gene>
    <name evidence="1" type="ORF">H2198_005130</name>
</gene>
<accession>A0ACC3A6J2</accession>
<organism evidence="1 2">
    <name type="scientific">Neophaeococcomyces mojaviensis</name>
    <dbReference type="NCBI Taxonomy" id="3383035"/>
    <lineage>
        <taxon>Eukaryota</taxon>
        <taxon>Fungi</taxon>
        <taxon>Dikarya</taxon>
        <taxon>Ascomycota</taxon>
        <taxon>Pezizomycotina</taxon>
        <taxon>Eurotiomycetes</taxon>
        <taxon>Chaetothyriomycetidae</taxon>
        <taxon>Chaetothyriales</taxon>
        <taxon>Chaetothyriales incertae sedis</taxon>
        <taxon>Neophaeococcomyces</taxon>
    </lineage>
</organism>
<evidence type="ECO:0000313" key="1">
    <source>
        <dbReference type="EMBL" id="KAJ9656168.1"/>
    </source>
</evidence>
<keyword evidence="2" id="KW-1185">Reference proteome</keyword>
<name>A0ACC3A6J2_9EURO</name>
<sequence>MRLIMNVLQLPRELLAHTLHYLSYTDLVSFSATCHEARLFIAPTNQLLWQAAFLQKFDDPRDRWNSFTQSMRQANQERESTWDWFTELKKRIVALRWVEKGYASGSWDGQGQEDSETLQVIETLLEIVDTAKACPTPEDLQAGRKAEVDDRELSKNLGLLPTNYDFTTEFDALVRGLPASVVKKNLGSGYGVGDAAMSMPGGWHSPGRPATRSQAMVQWDKLVRSEAGSRLHVLCGLTEREERDEKALGRARRVTYDWDLMHERNEWGLLKADGSGEVDWRRLEAVCVVVVRQFSMAVRGRMILPQGFCFSIPYRTLSDPTQPDDWAGAQGKWFGTYVFLHWEDLVDFNTFRNSANRSTLENGPEACGGLMKLKLNLNMSLKNDPKLNTNLPICKDLPPLYFSGTSRSDDFQMATNIRGMACLAPGGREVRWRYIVQ</sequence>
<reference evidence="1" key="1">
    <citation type="submission" date="2022-10" db="EMBL/GenBank/DDBJ databases">
        <title>Culturing micro-colonial fungi from biological soil crusts in the Mojave desert and describing Neophaeococcomyces mojavensis, and introducing the new genera and species Taxawa tesnikishii.</title>
        <authorList>
            <person name="Kurbessoian T."/>
            <person name="Stajich J.E."/>
        </authorList>
    </citation>
    <scope>NUCLEOTIDE SEQUENCE</scope>
    <source>
        <strain evidence="1">JES_112</strain>
    </source>
</reference>
<evidence type="ECO:0000313" key="2">
    <source>
        <dbReference type="Proteomes" id="UP001172386"/>
    </source>
</evidence>
<protein>
    <submittedName>
        <fullName evidence="1">Uncharacterized protein</fullName>
    </submittedName>
</protein>
<dbReference type="EMBL" id="JAPDRQ010000082">
    <property type="protein sequence ID" value="KAJ9656168.1"/>
    <property type="molecule type" value="Genomic_DNA"/>
</dbReference>